<reference evidence="1" key="1">
    <citation type="journal article" date="2021" name="Proc. Natl. Acad. Sci. U.S.A.">
        <title>A Catalog of Tens of Thousands of Viruses from Human Metagenomes Reveals Hidden Associations with Chronic Diseases.</title>
        <authorList>
            <person name="Tisza M.J."/>
            <person name="Buck C.B."/>
        </authorList>
    </citation>
    <scope>NUCLEOTIDE SEQUENCE</scope>
    <source>
        <strain evidence="1">CtZkC8</strain>
    </source>
</reference>
<evidence type="ECO:0000313" key="1">
    <source>
        <dbReference type="EMBL" id="DAF91988.1"/>
    </source>
</evidence>
<protein>
    <submittedName>
        <fullName evidence="1">Uncharacterized protein</fullName>
    </submittedName>
</protein>
<name>A0A8S5UC08_9CAUD</name>
<organism evidence="1">
    <name type="scientific">Podoviridae sp. ctZkC8</name>
    <dbReference type="NCBI Taxonomy" id="2825259"/>
    <lineage>
        <taxon>Viruses</taxon>
        <taxon>Duplodnaviria</taxon>
        <taxon>Heunggongvirae</taxon>
        <taxon>Uroviricota</taxon>
        <taxon>Caudoviricetes</taxon>
    </lineage>
</organism>
<dbReference type="EMBL" id="BK016062">
    <property type="protein sequence ID" value="DAF91988.1"/>
    <property type="molecule type" value="Genomic_DNA"/>
</dbReference>
<accession>A0A8S5UC08</accession>
<sequence>MVSFHRRRFNIYLFTTILRYRLSKYIVYLLTLNSL</sequence>
<proteinExistence type="predicted"/>